<keyword evidence="1" id="KW-0813">Transport</keyword>
<dbReference type="Pfam" id="PF21638">
    <property type="entry name" value="SDA1_C"/>
    <property type="match status" value="1"/>
</dbReference>
<feature type="compositionally biased region" description="Basic residues" evidence="3">
    <location>
        <begin position="767"/>
        <end position="793"/>
    </location>
</feature>
<comment type="caution">
    <text evidence="6">The sequence shown here is derived from an EMBL/GenBank/DDBJ whole genome shotgun (WGS) entry which is preliminary data.</text>
</comment>
<evidence type="ECO:0000259" key="4">
    <source>
        <dbReference type="Pfam" id="PF08158"/>
    </source>
</evidence>
<feature type="domain" description="SDA1 N-terminal" evidence="4">
    <location>
        <begin position="86"/>
        <end position="462"/>
    </location>
</feature>
<dbReference type="InterPro" id="IPR027312">
    <property type="entry name" value="Sda1"/>
</dbReference>
<keyword evidence="1" id="KW-0653">Protein transport</keyword>
<dbReference type="GO" id="GO:0015031">
    <property type="term" value="P:protein transport"/>
    <property type="evidence" value="ECO:0007669"/>
    <property type="project" value="UniProtKB-KW"/>
</dbReference>
<dbReference type="GO" id="GO:0042273">
    <property type="term" value="P:ribosomal large subunit biogenesis"/>
    <property type="evidence" value="ECO:0007669"/>
    <property type="project" value="UniProtKB-UniRule"/>
</dbReference>
<feature type="region of interest" description="Disordered" evidence="3">
    <location>
        <begin position="756"/>
        <end position="807"/>
    </location>
</feature>
<gene>
    <name evidence="6" type="ORF">RchiOBHm_Chr4g0432421</name>
</gene>
<feature type="compositionally biased region" description="Acidic residues" evidence="3">
    <location>
        <begin position="562"/>
        <end position="612"/>
    </location>
</feature>
<dbReference type="GO" id="GO:0005730">
    <property type="term" value="C:nucleolus"/>
    <property type="evidence" value="ECO:0007669"/>
    <property type="project" value="UniProtKB-SubCell"/>
</dbReference>
<keyword evidence="1" id="KW-0539">Nucleus</keyword>
<reference evidence="6 7" key="1">
    <citation type="journal article" date="2018" name="Nat. Genet.">
        <title>The Rosa genome provides new insights in the design of modern roses.</title>
        <authorList>
            <person name="Bendahmane M."/>
        </authorList>
    </citation>
    <scope>NUCLEOTIDE SEQUENCE [LARGE SCALE GENOMIC DNA]</scope>
    <source>
        <strain evidence="7">cv. Old Blush</strain>
    </source>
</reference>
<keyword evidence="7" id="KW-1185">Reference proteome</keyword>
<dbReference type="OrthoDB" id="2196187at2759"/>
<proteinExistence type="inferred from homology"/>
<dbReference type="Pfam" id="PF08158">
    <property type="entry name" value="SDA1_HEAT"/>
    <property type="match status" value="1"/>
</dbReference>
<comment type="similarity">
    <text evidence="1">Belongs to the SDA1 family.</text>
</comment>
<feature type="domain" description="SDA1 C-terminal" evidence="5">
    <location>
        <begin position="760"/>
        <end position="805"/>
    </location>
</feature>
<keyword evidence="2" id="KW-0175">Coiled coil</keyword>
<protein>
    <recommendedName>
        <fullName evidence="1">Protein SDA1</fullName>
    </recommendedName>
</protein>
<dbReference type="Gramene" id="PRQ40103">
    <property type="protein sequence ID" value="PRQ40103"/>
    <property type="gene ID" value="RchiOBHm_Chr4g0432421"/>
</dbReference>
<dbReference type="Proteomes" id="UP000238479">
    <property type="component" value="Chromosome 4"/>
</dbReference>
<dbReference type="PANTHER" id="PTHR12730:SF0">
    <property type="entry name" value="PROTEIN SDA1 HOMOLOG"/>
    <property type="match status" value="1"/>
</dbReference>
<evidence type="ECO:0000259" key="5">
    <source>
        <dbReference type="Pfam" id="PF21638"/>
    </source>
</evidence>
<dbReference type="STRING" id="74649.A0A2P6R0Z2"/>
<dbReference type="PANTHER" id="PTHR12730">
    <property type="entry name" value="HSDA/SDA1-RELATED"/>
    <property type="match status" value="1"/>
</dbReference>
<sequence>MSSHYMTPEPLSASGRSSEKMSLPTLQSKMKCDPEGYETELLLVYNQFKSSLELFKQQADLGFKSVTGSGGSDPTVAKDLADRALFLAHVTPFYPAQLAQFPSQLSEFLHSSARTLPSGLRLHVAQALILLMNRKMVDIADNLGLFMEIQTYGDKALKTLAYNHVIHSIKRMNMKHKNEAKNRVLQNVLFRMLQLEDETKAKRALITLRELHRRKVWFDENTANAICSACFHPSSRIMIACLSFLLDYEKIEEEDDSDASSSDEDTPIKSHLAINREDIYKAHHKGTLASKKKKKAKLQRAIRSLKKQQRITSEKSTSNYHTPLNHLRDPQEFAEKLFSRLQNSTRVERFEVKMMMLKVVARTIGLHRLVLLNFYPYFINYITPHQNGVTELLAAAVQACHDMVPPDAVEPLFKQIVNKFIDDRAQPEAIAVGLNTTREICLRMPLLMTEDLLQDLALYKKSHTKAVSVAARSLIGLFRELNPSLLIKKDRGRQHVDSKARPKAYGEADVLSNVPGLDLLKHDDDNGESDDDDDDEPSVRGTDEMVASSDDEGLQITNTDSGSEDDNMISEDGDEIDENDSDVSGDEDEVEAEDEDEDEEENTEDEEEEFDNNDAKDGGSGVKENIAKKRKFADFDTQLNDAEASLRTLKRLAKENMGPAPSDSTDGFLSNEDFRRIKELKAKQRLAQQGLLKKSSDAKSTAFKIPTSDELSIKRIDPAKLEVHVKRRMTKEEKLALVKAGREDRGKYMARAAVKQKKLGGLSNKQKEHKKAMPLVAKRAKVAKSRVEKRKKQQLSGKNFRGKKAWK</sequence>
<comment type="function">
    <text evidence="1">Required for 60S pre-ribosomal subunits export to the cytoplasm.</text>
</comment>
<feature type="region of interest" description="Disordered" evidence="3">
    <location>
        <begin position="515"/>
        <end position="623"/>
    </location>
</feature>
<dbReference type="SUPFAM" id="SSF48371">
    <property type="entry name" value="ARM repeat"/>
    <property type="match status" value="1"/>
</dbReference>
<dbReference type="InterPro" id="IPR012977">
    <property type="entry name" value="SDA1_N"/>
</dbReference>
<evidence type="ECO:0000313" key="6">
    <source>
        <dbReference type="EMBL" id="PRQ40103.1"/>
    </source>
</evidence>
<dbReference type="AlphaFoldDB" id="A0A2P6R0Z2"/>
<feature type="coiled-coil region" evidence="2">
    <location>
        <begin position="288"/>
        <end position="315"/>
    </location>
</feature>
<dbReference type="GO" id="GO:0000055">
    <property type="term" value="P:ribosomal large subunit export from nucleus"/>
    <property type="evidence" value="ECO:0007669"/>
    <property type="project" value="UniProtKB-UniRule"/>
</dbReference>
<dbReference type="InterPro" id="IPR048292">
    <property type="entry name" value="SDA1_C"/>
</dbReference>
<dbReference type="EMBL" id="PDCK01000042">
    <property type="protein sequence ID" value="PRQ40103.1"/>
    <property type="molecule type" value="Genomic_DNA"/>
</dbReference>
<keyword evidence="1" id="KW-0690">Ribosome biogenesis</keyword>
<feature type="region of interest" description="Disordered" evidence="3">
    <location>
        <begin position="1"/>
        <end position="24"/>
    </location>
</feature>
<comment type="subcellular location">
    <subcellularLocation>
        <location evidence="1">Nucleus</location>
        <location evidence="1">Nucleolus</location>
    </subcellularLocation>
</comment>
<evidence type="ECO:0000256" key="3">
    <source>
        <dbReference type="SAM" id="MobiDB-lite"/>
    </source>
</evidence>
<evidence type="ECO:0000256" key="1">
    <source>
        <dbReference type="RuleBase" id="RU365057"/>
    </source>
</evidence>
<dbReference type="InterPro" id="IPR016024">
    <property type="entry name" value="ARM-type_fold"/>
</dbReference>
<feature type="compositionally biased region" description="Acidic residues" evidence="3">
    <location>
        <begin position="525"/>
        <end position="536"/>
    </location>
</feature>
<dbReference type="OMA" id="AMYKTYK"/>
<organism evidence="6 7">
    <name type="scientific">Rosa chinensis</name>
    <name type="common">China rose</name>
    <dbReference type="NCBI Taxonomy" id="74649"/>
    <lineage>
        <taxon>Eukaryota</taxon>
        <taxon>Viridiplantae</taxon>
        <taxon>Streptophyta</taxon>
        <taxon>Embryophyta</taxon>
        <taxon>Tracheophyta</taxon>
        <taxon>Spermatophyta</taxon>
        <taxon>Magnoliopsida</taxon>
        <taxon>eudicotyledons</taxon>
        <taxon>Gunneridae</taxon>
        <taxon>Pentapetalae</taxon>
        <taxon>rosids</taxon>
        <taxon>fabids</taxon>
        <taxon>Rosales</taxon>
        <taxon>Rosaceae</taxon>
        <taxon>Rosoideae</taxon>
        <taxon>Rosoideae incertae sedis</taxon>
        <taxon>Rosa</taxon>
    </lineage>
</organism>
<evidence type="ECO:0000256" key="2">
    <source>
        <dbReference type="SAM" id="Coils"/>
    </source>
</evidence>
<name>A0A2P6R0Z2_ROSCH</name>
<evidence type="ECO:0000313" key="7">
    <source>
        <dbReference type="Proteomes" id="UP000238479"/>
    </source>
</evidence>
<accession>A0A2P6R0Z2</accession>